<comment type="caution">
    <text evidence="1">The sequence shown here is derived from an EMBL/GenBank/DDBJ whole genome shotgun (WGS) entry which is preliminary data.</text>
</comment>
<dbReference type="EMBL" id="DWVS01000172">
    <property type="protein sequence ID" value="HJC87707.1"/>
    <property type="molecule type" value="Genomic_DNA"/>
</dbReference>
<accession>A0A9D2QLG0</accession>
<evidence type="ECO:0000313" key="1">
    <source>
        <dbReference type="EMBL" id="HJC87707.1"/>
    </source>
</evidence>
<sequence>MGEYENAALDAVREYARMNNREKKAYLKRICEESGVDAAGLINRMLAKPITINFHIDRIAGNGKTVIENLTEQGMYLGQFQTGTSNGMLGGSRPDWERRIFFDVYPAEYVNRPKYGALNVFHYIDGASARFGSCCFQLKKDIVPRCTFSYGDSSAGSATLCTCDTFEGILADLFRDVERHCRMLNQAVSSRQEALAILLYEPENPKNVGRNLDFCIEAHVHGELSLKNDVDRLYVDGSYRNTELERQIETLCHKFEIEPVWIPERRIRMEEIPPLFRGPEIPELAKKIDAVWGRRKGIINAYLIGKASADSSRNADRWKETGDPQEVFQQIKQLWHTVAYFG</sequence>
<dbReference type="Pfam" id="PF12294">
    <property type="entry name" value="DUF3626"/>
    <property type="match status" value="1"/>
</dbReference>
<dbReference type="AlphaFoldDB" id="A0A9D2QLG0"/>
<proteinExistence type="predicted"/>
<name>A0A9D2QLG0_9FIRM</name>
<evidence type="ECO:0000313" key="2">
    <source>
        <dbReference type="Proteomes" id="UP000823922"/>
    </source>
</evidence>
<reference evidence="1" key="2">
    <citation type="submission" date="2021-04" db="EMBL/GenBank/DDBJ databases">
        <authorList>
            <person name="Gilroy R."/>
        </authorList>
    </citation>
    <scope>NUCLEOTIDE SEQUENCE</scope>
    <source>
        <strain evidence="1">ChiBcec1-1630</strain>
    </source>
</reference>
<dbReference type="Proteomes" id="UP000823922">
    <property type="component" value="Unassembled WGS sequence"/>
</dbReference>
<dbReference type="InterPro" id="IPR022074">
    <property type="entry name" value="DUF3626"/>
</dbReference>
<organism evidence="1 2">
    <name type="scientific">Candidatus Eisenbergiella intestinigallinarum</name>
    <dbReference type="NCBI Taxonomy" id="2838549"/>
    <lineage>
        <taxon>Bacteria</taxon>
        <taxon>Bacillati</taxon>
        <taxon>Bacillota</taxon>
        <taxon>Clostridia</taxon>
        <taxon>Lachnospirales</taxon>
        <taxon>Lachnospiraceae</taxon>
        <taxon>Eisenbergiella</taxon>
    </lineage>
</organism>
<reference evidence="1" key="1">
    <citation type="journal article" date="2021" name="PeerJ">
        <title>Extensive microbial diversity within the chicken gut microbiome revealed by metagenomics and culture.</title>
        <authorList>
            <person name="Gilroy R."/>
            <person name="Ravi A."/>
            <person name="Getino M."/>
            <person name="Pursley I."/>
            <person name="Horton D.L."/>
            <person name="Alikhan N.F."/>
            <person name="Baker D."/>
            <person name="Gharbi K."/>
            <person name="Hall N."/>
            <person name="Watson M."/>
            <person name="Adriaenssens E.M."/>
            <person name="Foster-Nyarko E."/>
            <person name="Jarju S."/>
            <person name="Secka A."/>
            <person name="Antonio M."/>
            <person name="Oren A."/>
            <person name="Chaudhuri R.R."/>
            <person name="La Ragione R."/>
            <person name="Hildebrand F."/>
            <person name="Pallen M.J."/>
        </authorList>
    </citation>
    <scope>NUCLEOTIDE SEQUENCE</scope>
    <source>
        <strain evidence="1">ChiBcec1-1630</strain>
    </source>
</reference>
<protein>
    <submittedName>
        <fullName evidence="1">DUF3626 domain-containing protein</fullName>
    </submittedName>
</protein>
<gene>
    <name evidence="1" type="ORF">H9926_06815</name>
</gene>